<accession>A0A7C1JIW7</accession>
<evidence type="ECO:0000259" key="3">
    <source>
        <dbReference type="Pfam" id="PF01464"/>
    </source>
</evidence>
<dbReference type="AlphaFoldDB" id="A0A7C1JIW7"/>
<feature type="domain" description="Transglycosylase SLT" evidence="3">
    <location>
        <begin position="469"/>
        <end position="571"/>
    </location>
</feature>
<evidence type="ECO:0000313" key="4">
    <source>
        <dbReference type="EMBL" id="HDX30342.1"/>
    </source>
</evidence>
<dbReference type="InterPro" id="IPR008258">
    <property type="entry name" value="Transglycosylase_SLT_dom_1"/>
</dbReference>
<keyword evidence="2" id="KW-1133">Transmembrane helix</keyword>
<gene>
    <name evidence="4" type="ORF">ENQ20_02485</name>
</gene>
<dbReference type="Gene3D" id="1.10.530.10">
    <property type="match status" value="1"/>
</dbReference>
<organism evidence="4">
    <name type="scientific">Caldilinea aerophila</name>
    <dbReference type="NCBI Taxonomy" id="133453"/>
    <lineage>
        <taxon>Bacteria</taxon>
        <taxon>Bacillati</taxon>
        <taxon>Chloroflexota</taxon>
        <taxon>Caldilineae</taxon>
        <taxon>Caldilineales</taxon>
        <taxon>Caldilineaceae</taxon>
        <taxon>Caldilinea</taxon>
    </lineage>
</organism>
<comment type="caution">
    <text evidence="4">The sequence shown here is derived from an EMBL/GenBank/DDBJ whole genome shotgun (WGS) entry which is preliminary data.</text>
</comment>
<dbReference type="InterPro" id="IPR023346">
    <property type="entry name" value="Lysozyme-like_dom_sf"/>
</dbReference>
<evidence type="ECO:0000256" key="2">
    <source>
        <dbReference type="SAM" id="Phobius"/>
    </source>
</evidence>
<protein>
    <recommendedName>
        <fullName evidence="3">Transglycosylase SLT domain-containing protein</fullName>
    </recommendedName>
</protein>
<sequence>MTPPFLSPVISHGRPSDHACSLQRPLSLVSPCSTPQGEGQFQLDMCPRTFHTTCMQTNEATLLRGKTDSNRQETVNAETPPPDSPLPDLERPPRQKFDDALEEISSKNPAEEQEIPDQLDEVLIVTLPARRWEVEPGDTIALPVTILNNSHQKLSVRVQVEGWLDEGWMDEPCVQTSLEPGERSALELTLSPPRHHSVEAGDYPLAVVVRSPEEPLRLVRLGFTLHVLPVKRLALQIGRAATPATWWRRTLNFPLRLSNQGNCPITVHLKGRTATPVGSVHFPGGETFTLRPGQSCRAPLRFTVHRLPWIGLHSRELPVTVRAFSEEGAMLAQTHRTVEVRPILGMWQLAAMAALATVAAASALLLIIVGVLLMRYTTVPSQRPVAQEPAPAIIVVTLNQPVAPVADSHTSSSAHLDDAPRLLPDPSAPLVLPDQVTAPGSGGPVRSIRMSPTNASAPQSNGTMTYAQMFQTIAAQYDLDWRMLAAQAYVESGFDSLALSNAGAMGLMQVLPTTWREWAPTVGASDPFDSYSNVQVAAVYLDYLRTQLARQGRPEKEWMLVAYHWGIDNLSTFLAEGGDWQTLPELHRRYAEDILRIARTLP</sequence>
<keyword evidence="2" id="KW-0812">Transmembrane</keyword>
<keyword evidence="2" id="KW-0472">Membrane</keyword>
<dbReference type="SUPFAM" id="SSF53955">
    <property type="entry name" value="Lysozyme-like"/>
    <property type="match status" value="1"/>
</dbReference>
<dbReference type="EMBL" id="DSMG01000036">
    <property type="protein sequence ID" value="HDX30342.1"/>
    <property type="molecule type" value="Genomic_DNA"/>
</dbReference>
<feature type="region of interest" description="Disordered" evidence="1">
    <location>
        <begin position="62"/>
        <end position="93"/>
    </location>
</feature>
<evidence type="ECO:0000256" key="1">
    <source>
        <dbReference type="SAM" id="MobiDB-lite"/>
    </source>
</evidence>
<dbReference type="Pfam" id="PF01464">
    <property type="entry name" value="SLT"/>
    <property type="match status" value="1"/>
</dbReference>
<dbReference type="PANTHER" id="PTHR37423:SF2">
    <property type="entry name" value="MEMBRANE-BOUND LYTIC MUREIN TRANSGLYCOSYLASE C"/>
    <property type="match status" value="1"/>
</dbReference>
<proteinExistence type="predicted"/>
<dbReference type="PANTHER" id="PTHR37423">
    <property type="entry name" value="SOLUBLE LYTIC MUREIN TRANSGLYCOSYLASE-RELATED"/>
    <property type="match status" value="1"/>
</dbReference>
<feature type="transmembrane region" description="Helical" evidence="2">
    <location>
        <begin position="346"/>
        <end position="373"/>
    </location>
</feature>
<name>A0A7C1JIW7_9CHLR</name>
<reference evidence="4" key="1">
    <citation type="journal article" date="2020" name="mSystems">
        <title>Genome- and Community-Level Interaction Insights into Carbon Utilization and Element Cycling Functions of Hydrothermarchaeota in Hydrothermal Sediment.</title>
        <authorList>
            <person name="Zhou Z."/>
            <person name="Liu Y."/>
            <person name="Xu W."/>
            <person name="Pan J."/>
            <person name="Luo Z.H."/>
            <person name="Li M."/>
        </authorList>
    </citation>
    <scope>NUCLEOTIDE SEQUENCE [LARGE SCALE GENOMIC DNA]</scope>
    <source>
        <strain evidence="4">SpSt-289</strain>
    </source>
</reference>